<evidence type="ECO:0000259" key="2">
    <source>
        <dbReference type="SMART" id="SM00245"/>
    </source>
</evidence>
<feature type="signal peptide" evidence="1">
    <location>
        <begin position="1"/>
        <end position="16"/>
    </location>
</feature>
<dbReference type="SMART" id="SM00245">
    <property type="entry name" value="TSPc"/>
    <property type="match status" value="1"/>
</dbReference>
<dbReference type="InterPro" id="IPR029045">
    <property type="entry name" value="ClpP/crotonase-like_dom_sf"/>
</dbReference>
<evidence type="ECO:0000256" key="1">
    <source>
        <dbReference type="SAM" id="SignalP"/>
    </source>
</evidence>
<keyword evidence="4" id="KW-1185">Reference proteome</keyword>
<proteinExistence type="predicted"/>
<dbReference type="GO" id="GO:0008236">
    <property type="term" value="F:serine-type peptidase activity"/>
    <property type="evidence" value="ECO:0007669"/>
    <property type="project" value="InterPro"/>
</dbReference>
<evidence type="ECO:0000313" key="3">
    <source>
        <dbReference type="EMBL" id="MBB5713084.1"/>
    </source>
</evidence>
<dbReference type="SUPFAM" id="SSF52096">
    <property type="entry name" value="ClpP/crotonase"/>
    <property type="match status" value="1"/>
</dbReference>
<dbReference type="RefSeq" id="WP_184092094.1">
    <property type="nucleotide sequence ID" value="NZ_JACIJF010000042.1"/>
</dbReference>
<evidence type="ECO:0000313" key="4">
    <source>
        <dbReference type="Proteomes" id="UP000527143"/>
    </source>
</evidence>
<dbReference type="AlphaFoldDB" id="A0A840YTR9"/>
<feature type="domain" description="Tail specific protease" evidence="2">
    <location>
        <begin position="100"/>
        <end position="307"/>
    </location>
</feature>
<protein>
    <recommendedName>
        <fullName evidence="2">Tail specific protease domain-containing protein</fullName>
    </recommendedName>
</protein>
<accession>A0A840YTR9</accession>
<dbReference type="Gene3D" id="3.30.750.44">
    <property type="match status" value="1"/>
</dbReference>
<dbReference type="PANTHER" id="PTHR11261">
    <property type="entry name" value="INTERPHOTORECEPTOR RETINOID-BINDING PROTEIN"/>
    <property type="match status" value="1"/>
</dbReference>
<gene>
    <name evidence="3" type="ORF">FHT02_004346</name>
</gene>
<dbReference type="GO" id="GO:0006508">
    <property type="term" value="P:proteolysis"/>
    <property type="evidence" value="ECO:0007669"/>
    <property type="project" value="InterPro"/>
</dbReference>
<dbReference type="Pfam" id="PF11918">
    <property type="entry name" value="Peptidase_S41_N"/>
    <property type="match status" value="1"/>
</dbReference>
<dbReference type="Gene3D" id="3.90.226.10">
    <property type="entry name" value="2-enoyl-CoA Hydratase, Chain A, domain 1"/>
    <property type="match status" value="1"/>
</dbReference>
<dbReference type="CDD" id="cd07563">
    <property type="entry name" value="Peptidase_S41_IRBP"/>
    <property type="match status" value="1"/>
</dbReference>
<feature type="chain" id="PRO_5032421802" description="Tail specific protease domain-containing protein" evidence="1">
    <location>
        <begin position="17"/>
        <end position="442"/>
    </location>
</feature>
<dbReference type="EMBL" id="JACIJF010000042">
    <property type="protein sequence ID" value="MBB5713084.1"/>
    <property type="molecule type" value="Genomic_DNA"/>
</dbReference>
<name>A0A840YTR9_9SPHN</name>
<organism evidence="3 4">
    <name type="scientific">Sphingomonas xinjiangensis</name>
    <dbReference type="NCBI Taxonomy" id="643568"/>
    <lineage>
        <taxon>Bacteria</taxon>
        <taxon>Pseudomonadati</taxon>
        <taxon>Pseudomonadota</taxon>
        <taxon>Alphaproteobacteria</taxon>
        <taxon>Sphingomonadales</taxon>
        <taxon>Sphingomonadaceae</taxon>
        <taxon>Sphingomonas</taxon>
    </lineage>
</organism>
<comment type="caution">
    <text evidence="3">The sequence shown here is derived from an EMBL/GenBank/DDBJ whole genome shotgun (WGS) entry which is preliminary data.</text>
</comment>
<keyword evidence="1" id="KW-0732">Signal</keyword>
<dbReference type="Pfam" id="PF03572">
    <property type="entry name" value="Peptidase_S41"/>
    <property type="match status" value="1"/>
</dbReference>
<dbReference type="PANTHER" id="PTHR11261:SF3">
    <property type="entry name" value="RETINOL-BINDING PROTEIN 3"/>
    <property type="match status" value="1"/>
</dbReference>
<reference evidence="3 4" key="1">
    <citation type="submission" date="2020-08" db="EMBL/GenBank/DDBJ databases">
        <title>Genomic Encyclopedia of Type Strains, Phase IV (KMG-IV): sequencing the most valuable type-strain genomes for metagenomic binning, comparative biology and taxonomic classification.</title>
        <authorList>
            <person name="Goeker M."/>
        </authorList>
    </citation>
    <scope>NUCLEOTIDE SEQUENCE [LARGE SCALE GENOMIC DNA]</scope>
    <source>
        <strain evidence="3 4">DSM 26736</strain>
    </source>
</reference>
<dbReference type="InterPro" id="IPR005151">
    <property type="entry name" value="Tail-specific_protease"/>
</dbReference>
<dbReference type="Proteomes" id="UP000527143">
    <property type="component" value="Unassembled WGS sequence"/>
</dbReference>
<sequence>MALLSLPVTAAAPAHASQVTAAAESAAPAQANLDATARKDVIAKLSQALRNRYVFPDVGERAAARIEAVEASGAYDQLTKPSDLATRLASDVNAIAHDKHLSVWSTIAPPRPPDGMAEPPPKSEAGVTRADRIGGDIGYIEVTGFPPPQFFKRVVDAAMIELKNSKSLIIDIRRNGGGSPEAVAYFVSFFTAEGTPINTIVSRTENSSEFTRQDFSSVSTPIKFLSIPVAVLTSSRTFSGGEEFAYDIKALKRGTLIGEVTGGGANPTGYVDLGHGMGVSIPFGRAENPITKTNWEGTGVQPDVSVPAREALATALKRVGQKPVMDINVASDQRLFAPRTAPLAGSEPALRKLLTGLASGKPDYSQLSPELAATTREQLPALRGQLAPLGTLNLLKFRGPDMLGGDEYILEFSKGRRMMAFIPTPDGKVSAISGILPAPDGE</sequence>